<feature type="region of interest" description="Disordered" evidence="1">
    <location>
        <begin position="261"/>
        <end position="291"/>
    </location>
</feature>
<name>A0A9W8LSQ2_9FUNG</name>
<keyword evidence="3" id="KW-1185">Reference proteome</keyword>
<protein>
    <submittedName>
        <fullName evidence="2">Uncharacterized protein</fullName>
    </submittedName>
</protein>
<gene>
    <name evidence="2" type="ORF">H4R20_002015</name>
</gene>
<comment type="caution">
    <text evidence="2">The sequence shown here is derived from an EMBL/GenBank/DDBJ whole genome shotgun (WGS) entry which is preliminary data.</text>
</comment>
<evidence type="ECO:0000313" key="2">
    <source>
        <dbReference type="EMBL" id="KAJ2805630.1"/>
    </source>
</evidence>
<dbReference type="EMBL" id="JANBUO010000272">
    <property type="protein sequence ID" value="KAJ2805630.1"/>
    <property type="molecule type" value="Genomic_DNA"/>
</dbReference>
<dbReference type="AlphaFoldDB" id="A0A9W8LSQ2"/>
<reference evidence="2" key="1">
    <citation type="submission" date="2022-07" db="EMBL/GenBank/DDBJ databases">
        <title>Phylogenomic reconstructions and comparative analyses of Kickxellomycotina fungi.</title>
        <authorList>
            <person name="Reynolds N.K."/>
            <person name="Stajich J.E."/>
            <person name="Barry K."/>
            <person name="Grigoriev I.V."/>
            <person name="Crous P."/>
            <person name="Smith M.E."/>
        </authorList>
    </citation>
    <scope>NUCLEOTIDE SEQUENCE</scope>
    <source>
        <strain evidence="2">NRRL 1565</strain>
    </source>
</reference>
<evidence type="ECO:0000313" key="3">
    <source>
        <dbReference type="Proteomes" id="UP001140094"/>
    </source>
</evidence>
<dbReference type="Proteomes" id="UP001140094">
    <property type="component" value="Unassembled WGS sequence"/>
</dbReference>
<dbReference type="OrthoDB" id="10641295at2759"/>
<organism evidence="2 3">
    <name type="scientific">Coemansia guatemalensis</name>
    <dbReference type="NCBI Taxonomy" id="2761395"/>
    <lineage>
        <taxon>Eukaryota</taxon>
        <taxon>Fungi</taxon>
        <taxon>Fungi incertae sedis</taxon>
        <taxon>Zoopagomycota</taxon>
        <taxon>Kickxellomycotina</taxon>
        <taxon>Kickxellomycetes</taxon>
        <taxon>Kickxellales</taxon>
        <taxon>Kickxellaceae</taxon>
        <taxon>Coemansia</taxon>
    </lineage>
</organism>
<proteinExistence type="predicted"/>
<sequence>MPGQIFFFAPRNSFNRLDQLAISFSQQQQVQHDASCATEKPRNGSLPIIWLLFRFRQQCREQARSLEQQPDMLSVVVVEPTSEVSSELDTELVPATMPADADLDVVLDDSLEAAAAEPTSDVFSELDMELIPAAIPANADLDAVLDDALEAKVAALCFYEEFADATNSEETFYHSVHSDDSLEPEIADLSPYDGFADAGYSEASPNNSVDIYYDSESEGESYVSNNPSLDYSIYAGSVDELTAEEALDSSAVDGQYVATDPSWPDEASGVCEKSEPGVAATETTDNSGSDDVDLTTLDIFLDTLHEELEELEESIEMVKRSPAISEDERDFALTTLKQQGLKLSMQRVAAMVKSPVAFARTMGKRARMEAVADVLYSEKLMRSALEAWRIQLIIRQVKIENADAYYQGDLVYWCFSHLRTLAQARLNKRQEETN</sequence>
<accession>A0A9W8LSQ2</accession>
<evidence type="ECO:0000256" key="1">
    <source>
        <dbReference type="SAM" id="MobiDB-lite"/>
    </source>
</evidence>